<sequence>MGNDMETTWELAGVSGRQRKGRDQSPAAKTALRAMRPRHQAMACLRWPQEKLARAAAGAGEVTDTRRMCDARGRQGKPSTAATG</sequence>
<dbReference type="AlphaFoldDB" id="A0AAV5EST4"/>
<evidence type="ECO:0000256" key="1">
    <source>
        <dbReference type="SAM" id="MobiDB-lite"/>
    </source>
</evidence>
<reference evidence="2" key="1">
    <citation type="journal article" date="2018" name="DNA Res.">
        <title>Multiple hybrid de novo genome assembly of finger millet, an orphan allotetraploid crop.</title>
        <authorList>
            <person name="Hatakeyama M."/>
            <person name="Aluri S."/>
            <person name="Balachadran M.T."/>
            <person name="Sivarajan S.R."/>
            <person name="Patrignani A."/>
            <person name="Gruter S."/>
            <person name="Poveda L."/>
            <person name="Shimizu-Inatsugi R."/>
            <person name="Baeten J."/>
            <person name="Francoijs K.J."/>
            <person name="Nataraja K.N."/>
            <person name="Reddy Y.A.N."/>
            <person name="Phadnis S."/>
            <person name="Ravikumar R.L."/>
            <person name="Schlapbach R."/>
            <person name="Sreeman S.M."/>
            <person name="Shimizu K.K."/>
        </authorList>
    </citation>
    <scope>NUCLEOTIDE SEQUENCE</scope>
</reference>
<feature type="compositionally biased region" description="Basic and acidic residues" evidence="1">
    <location>
        <begin position="63"/>
        <end position="73"/>
    </location>
</feature>
<organism evidence="2 3">
    <name type="scientific">Eleusine coracana subsp. coracana</name>
    <dbReference type="NCBI Taxonomy" id="191504"/>
    <lineage>
        <taxon>Eukaryota</taxon>
        <taxon>Viridiplantae</taxon>
        <taxon>Streptophyta</taxon>
        <taxon>Embryophyta</taxon>
        <taxon>Tracheophyta</taxon>
        <taxon>Spermatophyta</taxon>
        <taxon>Magnoliopsida</taxon>
        <taxon>Liliopsida</taxon>
        <taxon>Poales</taxon>
        <taxon>Poaceae</taxon>
        <taxon>PACMAD clade</taxon>
        <taxon>Chloridoideae</taxon>
        <taxon>Cynodonteae</taxon>
        <taxon>Eleusininae</taxon>
        <taxon>Eleusine</taxon>
    </lineage>
</organism>
<proteinExistence type="predicted"/>
<feature type="region of interest" description="Disordered" evidence="1">
    <location>
        <begin position="1"/>
        <end position="36"/>
    </location>
</feature>
<feature type="region of interest" description="Disordered" evidence="1">
    <location>
        <begin position="56"/>
        <end position="84"/>
    </location>
</feature>
<protein>
    <submittedName>
        <fullName evidence="2">Uncharacterized protein</fullName>
    </submittedName>
</protein>
<keyword evidence="3" id="KW-1185">Reference proteome</keyword>
<evidence type="ECO:0000313" key="3">
    <source>
        <dbReference type="Proteomes" id="UP001054889"/>
    </source>
</evidence>
<comment type="caution">
    <text evidence="2">The sequence shown here is derived from an EMBL/GenBank/DDBJ whole genome shotgun (WGS) entry which is preliminary data.</text>
</comment>
<dbReference type="Proteomes" id="UP001054889">
    <property type="component" value="Unassembled WGS sequence"/>
</dbReference>
<dbReference type="EMBL" id="BQKI01000078">
    <property type="protein sequence ID" value="GJN25270.1"/>
    <property type="molecule type" value="Genomic_DNA"/>
</dbReference>
<gene>
    <name evidence="2" type="primary">gb13073</name>
    <name evidence="2" type="ORF">PR202_gb13073</name>
</gene>
<reference evidence="2" key="2">
    <citation type="submission" date="2021-12" db="EMBL/GenBank/DDBJ databases">
        <title>Resequencing data analysis of finger millet.</title>
        <authorList>
            <person name="Hatakeyama M."/>
            <person name="Aluri S."/>
            <person name="Balachadran M.T."/>
            <person name="Sivarajan S.R."/>
            <person name="Poveda L."/>
            <person name="Shimizu-Inatsugi R."/>
            <person name="Schlapbach R."/>
            <person name="Sreeman S.M."/>
            <person name="Shimizu K.K."/>
        </authorList>
    </citation>
    <scope>NUCLEOTIDE SEQUENCE</scope>
</reference>
<name>A0AAV5EST4_ELECO</name>
<accession>A0AAV5EST4</accession>
<evidence type="ECO:0000313" key="2">
    <source>
        <dbReference type="EMBL" id="GJN25270.1"/>
    </source>
</evidence>